<evidence type="ECO:0000313" key="3">
    <source>
        <dbReference type="EMBL" id="RZS86672.1"/>
    </source>
</evidence>
<keyword evidence="1" id="KW-0378">Hydrolase</keyword>
<dbReference type="PANTHER" id="PTHR47572:SF4">
    <property type="entry name" value="LACTONASE DRP35"/>
    <property type="match status" value="1"/>
</dbReference>
<dbReference type="OrthoDB" id="502821at2"/>
<evidence type="ECO:0000313" key="4">
    <source>
        <dbReference type="Proteomes" id="UP000292445"/>
    </source>
</evidence>
<dbReference type="InterPro" id="IPR051262">
    <property type="entry name" value="SMP-30/CGR1_Lactonase"/>
</dbReference>
<comment type="caution">
    <text evidence="3">The sequence shown here is derived from an EMBL/GenBank/DDBJ whole genome shotgun (WGS) entry which is preliminary data.</text>
</comment>
<dbReference type="InterPro" id="IPR011042">
    <property type="entry name" value="6-blade_b-propeller_TolB-like"/>
</dbReference>
<dbReference type="EMBL" id="SGXC01000001">
    <property type="protein sequence ID" value="RZS86672.1"/>
    <property type="molecule type" value="Genomic_DNA"/>
</dbReference>
<protein>
    <submittedName>
        <fullName evidence="3">Gluconolactonase</fullName>
    </submittedName>
</protein>
<dbReference type="PANTHER" id="PTHR47572">
    <property type="entry name" value="LIPOPROTEIN-RELATED"/>
    <property type="match status" value="1"/>
</dbReference>
<dbReference type="GO" id="GO:0016787">
    <property type="term" value="F:hydrolase activity"/>
    <property type="evidence" value="ECO:0007669"/>
    <property type="project" value="UniProtKB-KW"/>
</dbReference>
<keyword evidence="4" id="KW-1185">Reference proteome</keyword>
<dbReference type="InterPro" id="IPR013658">
    <property type="entry name" value="SGL"/>
</dbReference>
<accession>A0A4Q7NNL7</accession>
<evidence type="ECO:0000259" key="2">
    <source>
        <dbReference type="Pfam" id="PF08450"/>
    </source>
</evidence>
<evidence type="ECO:0000256" key="1">
    <source>
        <dbReference type="ARBA" id="ARBA00022801"/>
    </source>
</evidence>
<proteinExistence type="predicted"/>
<dbReference type="Pfam" id="PF08450">
    <property type="entry name" value="SGL"/>
    <property type="match status" value="1"/>
</dbReference>
<sequence length="302" mass="33118">MNWEFERLYGPCEIPLTEGPVWDGGKLLFTHIRAGLILKYEPGTGSVDIWRSGTNQINGLAYDTNGALFGCCSGGRSIVKLAADGSAQTDVITSLDGRRLNTPNDLAIARDGTIWFSDPWNPAGNLPDGEVEELGHMSVLSARPHEDGIYQVRRATFDTTKPNGVLLSADERTLYVAESHFERGRVRELRAYPILASGALGDYETLFTWGEDDRGVHRGIDGMCLDEDGNILACAGWAQAGSGPMIYVFSPEGRVLETHRVPAQMPTNLCFGGEDMCTLFVTSMQGHLFKVRTNRRGRLPHA</sequence>
<dbReference type="SUPFAM" id="SSF63829">
    <property type="entry name" value="Calcium-dependent phosphotriesterase"/>
    <property type="match status" value="1"/>
</dbReference>
<dbReference type="Proteomes" id="UP000292445">
    <property type="component" value="Unassembled WGS sequence"/>
</dbReference>
<dbReference type="RefSeq" id="WP_130357745.1">
    <property type="nucleotide sequence ID" value="NZ_SGXC01000001.1"/>
</dbReference>
<organism evidence="3 4">
    <name type="scientific">Pigmentiphaga kullae</name>
    <dbReference type="NCBI Taxonomy" id="151784"/>
    <lineage>
        <taxon>Bacteria</taxon>
        <taxon>Pseudomonadati</taxon>
        <taxon>Pseudomonadota</taxon>
        <taxon>Betaproteobacteria</taxon>
        <taxon>Burkholderiales</taxon>
        <taxon>Alcaligenaceae</taxon>
        <taxon>Pigmentiphaga</taxon>
    </lineage>
</organism>
<name>A0A4Q7NNL7_9BURK</name>
<dbReference type="Gene3D" id="2.120.10.30">
    <property type="entry name" value="TolB, C-terminal domain"/>
    <property type="match status" value="1"/>
</dbReference>
<dbReference type="AlphaFoldDB" id="A0A4Q7NNL7"/>
<gene>
    <name evidence="3" type="ORF">EV675_2720</name>
</gene>
<feature type="domain" description="SMP-30/Gluconolactonase/LRE-like region" evidence="2">
    <location>
        <begin position="16"/>
        <end position="284"/>
    </location>
</feature>
<reference evidence="3 4" key="1">
    <citation type="submission" date="2019-02" db="EMBL/GenBank/DDBJ databases">
        <title>Genomic Encyclopedia of Type Strains, Phase IV (KMG-IV): sequencing the most valuable type-strain genomes for metagenomic binning, comparative biology and taxonomic classification.</title>
        <authorList>
            <person name="Goeker M."/>
        </authorList>
    </citation>
    <scope>NUCLEOTIDE SEQUENCE [LARGE SCALE GENOMIC DNA]</scope>
    <source>
        <strain evidence="3 4">K24</strain>
    </source>
</reference>